<proteinExistence type="predicted"/>
<accession>A0ABY4U860</accession>
<sequence length="269" mass="29438">MLKSLAITLALLVAPSSTTPAPSDGDIVVEGRKLEAQKFVQALTDADRTRQLARWDRAICPRIVGVDEGQAALIKQNIARVAESLGLRAYAKGCRTSMLIMFDNDAQAMAAALAKSRTVFLGGQGRDRLTDFVETKNPVRWISLSDPCGFEGCAVKRSRLKKSERPAIYMMLVLVDGQEIGAFGLNEISDYLSMVALGNPVLGEAWPNTSILSMFSREREDQPFLLTDNDRAYLTGLYTSRTDATGPLQRRSIIEKMTNSDDAAGEQSD</sequence>
<evidence type="ECO:0000313" key="2">
    <source>
        <dbReference type="EMBL" id="USA60493.1"/>
    </source>
</evidence>
<keyword evidence="1" id="KW-0732">Signal</keyword>
<dbReference type="EMBL" id="CP098494">
    <property type="protein sequence ID" value="USA60493.1"/>
    <property type="molecule type" value="Genomic_DNA"/>
</dbReference>
<gene>
    <name evidence="2" type="ORF">NCF85_10290</name>
</gene>
<feature type="chain" id="PRO_5045896778" description="DUF2927 domain-containing protein" evidence="1">
    <location>
        <begin position="21"/>
        <end position="269"/>
    </location>
</feature>
<dbReference type="Proteomes" id="UP001056619">
    <property type="component" value="Chromosome"/>
</dbReference>
<evidence type="ECO:0000313" key="3">
    <source>
        <dbReference type="Proteomes" id="UP001056619"/>
    </source>
</evidence>
<feature type="signal peptide" evidence="1">
    <location>
        <begin position="1"/>
        <end position="20"/>
    </location>
</feature>
<evidence type="ECO:0008006" key="4">
    <source>
        <dbReference type="Google" id="ProtNLM"/>
    </source>
</evidence>
<evidence type="ECO:0000256" key="1">
    <source>
        <dbReference type="SAM" id="SignalP"/>
    </source>
</evidence>
<organism evidence="2 3">
    <name type="scientific">Qipengyuania citrea</name>
    <dbReference type="NCBI Taxonomy" id="225971"/>
    <lineage>
        <taxon>Bacteria</taxon>
        <taxon>Pseudomonadati</taxon>
        <taxon>Pseudomonadota</taxon>
        <taxon>Alphaproteobacteria</taxon>
        <taxon>Sphingomonadales</taxon>
        <taxon>Erythrobacteraceae</taxon>
        <taxon>Qipengyuania</taxon>
    </lineage>
</organism>
<dbReference type="RefSeq" id="WP_222827872.1">
    <property type="nucleotide sequence ID" value="NZ_CP098494.1"/>
</dbReference>
<protein>
    <recommendedName>
        <fullName evidence="4">DUF2927 domain-containing protein</fullName>
    </recommendedName>
</protein>
<name>A0ABY4U860_9SPHN</name>
<reference evidence="2 3" key="1">
    <citation type="submission" date="2022-06" db="EMBL/GenBank/DDBJ databases">
        <authorList>
            <person name="Liu G."/>
        </authorList>
    </citation>
    <scope>NUCLEOTIDE SEQUENCE [LARGE SCALE GENOMIC DNA]</scope>
    <source>
        <strain evidence="2 3">E4</strain>
    </source>
</reference>
<keyword evidence="3" id="KW-1185">Reference proteome</keyword>